<keyword evidence="1" id="KW-0812">Transmembrane</keyword>
<sequence>MKWKLWGYIRSMQNKIKRNNNYIFIFQFHIIKILKSTSIWITSILFIICNLFFTLLGSAGVLNGNFIEDTQFFKILNYIFSNILIGMVVVFLIYIIFIKQKKDGFINSEVQLGIKPILSFLIRMFCTYTYLLVLLTINLFLYYLFYWSKGNTYSQINKSLFIDTGLFFYFSSFIIFSVVLLFSTVFNSTAGLVINMTLIIFFSLSINISYAINLFTNKTVNNIKMKNKTLFEYQLTTGQDFYSTFNKSEIYSNLFDPSKVKTFFESSNIQKELTGFNYEYNEKLNKININPESATFEEELKNALYSRALNTGQLNFVIDNDHLFNNDYIFTKIINDIYTVFLESEIPKNNQGLGYDEESQYGWFLFENNSNLKYKNVDLLETINILKKNKVTEQYSELLDYIYSSYVNLTYILNNENITYNKKGIFRGKNIEKRINSKKYDPLSYLWPYLFEINSNPLEDDKYLAENQEVLKTYYNYPELMIINYLFFHLWRNSMYIDMELNLSELFPSVNSSDNENRKEIFLGKYLELNDDINKASKSNFLNYYTYIYYSNNQNLINDYINSKSEMAKLYPYNCMKLDKSIFEEVPFKNFNNKLYKNFNAAFVYLTHIMIFLCLLGITAYIFKFKIII</sequence>
<feature type="transmembrane region" description="Helical" evidence="1">
    <location>
        <begin position="75"/>
        <end position="97"/>
    </location>
</feature>
<feature type="transmembrane region" description="Helical" evidence="1">
    <location>
        <begin position="602"/>
        <end position="623"/>
    </location>
</feature>
<evidence type="ECO:0000256" key="1">
    <source>
        <dbReference type="SAM" id="Phobius"/>
    </source>
</evidence>
<dbReference type="KEGG" id="sdi:SDIMI_v3c00630"/>
<keyword evidence="3" id="KW-1185">Reference proteome</keyword>
<gene>
    <name evidence="2" type="ORF">SDIMI_v3c00630</name>
</gene>
<evidence type="ECO:0000313" key="2">
    <source>
        <dbReference type="EMBL" id="AGR41767.1"/>
    </source>
</evidence>
<organism evidence="2 3">
    <name type="scientific">Spiroplasma diminutum CUAS-1</name>
    <dbReference type="NCBI Taxonomy" id="1276221"/>
    <lineage>
        <taxon>Bacteria</taxon>
        <taxon>Bacillati</taxon>
        <taxon>Mycoplasmatota</taxon>
        <taxon>Mollicutes</taxon>
        <taxon>Entomoplasmatales</taxon>
        <taxon>Spiroplasmataceae</taxon>
        <taxon>Spiroplasma</taxon>
    </lineage>
</organism>
<proteinExistence type="predicted"/>
<dbReference type="Proteomes" id="UP000014983">
    <property type="component" value="Chromosome"/>
</dbReference>
<evidence type="ECO:0000313" key="3">
    <source>
        <dbReference type="Proteomes" id="UP000014983"/>
    </source>
</evidence>
<feature type="transmembrane region" description="Helical" evidence="1">
    <location>
        <begin position="192"/>
        <end position="216"/>
    </location>
</feature>
<reference evidence="2 3" key="1">
    <citation type="journal article" date="2013" name="Genome Biol. Evol.">
        <title>Comparison of metabolic capacities and inference of gene content evolution in mosquito-associated Spiroplasma diminutum and S. taiwanense.</title>
        <authorList>
            <person name="Lo W.S."/>
            <person name="Ku C."/>
            <person name="Chen L.L."/>
            <person name="Chang T.H."/>
            <person name="Kuo C.H."/>
        </authorList>
    </citation>
    <scope>NUCLEOTIDE SEQUENCE [LARGE SCALE GENOMIC DNA]</scope>
    <source>
        <strain evidence="2">CUAS-1</strain>
    </source>
</reference>
<dbReference type="InParanoid" id="S5M163"/>
<dbReference type="AlphaFoldDB" id="S5M163"/>
<dbReference type="EMBL" id="CP005076">
    <property type="protein sequence ID" value="AGR41767.1"/>
    <property type="molecule type" value="Genomic_DNA"/>
</dbReference>
<feature type="transmembrane region" description="Helical" evidence="1">
    <location>
        <begin position="166"/>
        <end position="186"/>
    </location>
</feature>
<feature type="transmembrane region" description="Helical" evidence="1">
    <location>
        <begin position="117"/>
        <end position="145"/>
    </location>
</feature>
<dbReference type="STRING" id="1276221.SDIMI_v3c00630"/>
<protein>
    <submittedName>
        <fullName evidence="2">Uncharacterized protein</fullName>
    </submittedName>
</protein>
<dbReference type="HOGENOM" id="CLU_434690_0_0_14"/>
<dbReference type="PATRIC" id="fig|1276221.3.peg.62"/>
<name>S5M163_9MOLU</name>
<keyword evidence="1" id="KW-1133">Transmembrane helix</keyword>
<keyword evidence="1" id="KW-0472">Membrane</keyword>
<accession>S5M163</accession>
<feature type="transmembrane region" description="Helical" evidence="1">
    <location>
        <begin position="44"/>
        <end position="63"/>
    </location>
</feature>